<dbReference type="GeneID" id="19171055"/>
<feature type="compositionally biased region" description="Basic and acidic residues" evidence="8">
    <location>
        <begin position="1"/>
        <end position="13"/>
    </location>
</feature>
<feature type="transmembrane region" description="Helical" evidence="7">
    <location>
        <begin position="151"/>
        <end position="174"/>
    </location>
</feature>
<dbReference type="InterPro" id="IPR000620">
    <property type="entry name" value="EamA_dom"/>
</dbReference>
<dbReference type="SUPFAM" id="SSF103481">
    <property type="entry name" value="Multidrug resistance efflux transporter EmrE"/>
    <property type="match status" value="1"/>
</dbReference>
<dbReference type="RefSeq" id="XP_007735255.1">
    <property type="nucleotide sequence ID" value="XM_007737065.1"/>
</dbReference>
<dbReference type="eggNOG" id="KOG1441">
    <property type="taxonomic scope" value="Eukaryota"/>
</dbReference>
<keyword evidence="7" id="KW-0333">Golgi apparatus</keyword>
<keyword evidence="4 7" id="KW-0812">Transmembrane</keyword>
<keyword evidence="7" id="KW-0813">Transport</keyword>
<dbReference type="GO" id="GO:0030659">
    <property type="term" value="C:cytoplasmic vesicle membrane"/>
    <property type="evidence" value="ECO:0007669"/>
    <property type="project" value="UniProtKB-SubCell"/>
</dbReference>
<comment type="subcellular location">
    <subcellularLocation>
        <location evidence="7">Golgi apparatus membrane</location>
        <topology evidence="7">Multi-pass membrane protein</topology>
    </subcellularLocation>
    <subcellularLocation>
        <location evidence="7">Cytoplasmic vesicle membrane</location>
        <topology evidence="7">Multi-pass membrane protein</topology>
    </subcellularLocation>
    <subcellularLocation>
        <location evidence="7">Endoplasmic reticulum membrane</location>
        <topology evidence="7">Multi-pass membrane protein</topology>
    </subcellularLocation>
</comment>
<dbReference type="Pfam" id="PF00892">
    <property type="entry name" value="EamA"/>
    <property type="match status" value="1"/>
</dbReference>
<evidence type="ECO:0000256" key="6">
    <source>
        <dbReference type="ARBA" id="ARBA00023136"/>
    </source>
</evidence>
<comment type="caution">
    <text evidence="10">The sequence shown here is derived from an EMBL/GenBank/DDBJ whole genome shotgun (WGS) entry which is preliminary data.</text>
</comment>
<proteinExistence type="inferred from homology"/>
<evidence type="ECO:0000256" key="7">
    <source>
        <dbReference type="RuleBase" id="RU367097"/>
    </source>
</evidence>
<comment type="subunit">
    <text evidence="3 7">Homooligomer.</text>
</comment>
<gene>
    <name evidence="10" type="ORF">A1O3_06951</name>
</gene>
<dbReference type="EMBL" id="AMGY01000006">
    <property type="protein sequence ID" value="EXJ80667.1"/>
    <property type="molecule type" value="Genomic_DNA"/>
</dbReference>
<protein>
    <recommendedName>
        <fullName evidence="7">GDP-mannose transporter</fullName>
        <shortName evidence="7">GMT</shortName>
    </recommendedName>
</protein>
<comment type="function">
    <text evidence="1 7">Involved in the import of GDP-mannose from the cytoplasm into the Golgi lumen.</text>
</comment>
<reference evidence="10 11" key="1">
    <citation type="submission" date="2013-03" db="EMBL/GenBank/DDBJ databases">
        <title>The Genome Sequence of Capronia epimyces CBS 606.96.</title>
        <authorList>
            <consortium name="The Broad Institute Genomics Platform"/>
            <person name="Cuomo C."/>
            <person name="de Hoog S."/>
            <person name="Gorbushina A."/>
            <person name="Walker B."/>
            <person name="Young S.K."/>
            <person name="Zeng Q."/>
            <person name="Gargeya S."/>
            <person name="Fitzgerald M."/>
            <person name="Haas B."/>
            <person name="Abouelleil A."/>
            <person name="Allen A.W."/>
            <person name="Alvarado L."/>
            <person name="Arachchi H.M."/>
            <person name="Berlin A.M."/>
            <person name="Chapman S.B."/>
            <person name="Gainer-Dewar J."/>
            <person name="Goldberg J."/>
            <person name="Griggs A."/>
            <person name="Gujja S."/>
            <person name="Hansen M."/>
            <person name="Howarth C."/>
            <person name="Imamovic A."/>
            <person name="Ireland A."/>
            <person name="Larimer J."/>
            <person name="McCowan C."/>
            <person name="Murphy C."/>
            <person name="Pearson M."/>
            <person name="Poon T.W."/>
            <person name="Priest M."/>
            <person name="Roberts A."/>
            <person name="Saif S."/>
            <person name="Shea T."/>
            <person name="Sisk P."/>
            <person name="Sykes S."/>
            <person name="Wortman J."/>
            <person name="Nusbaum C."/>
            <person name="Birren B."/>
        </authorList>
    </citation>
    <scope>NUCLEOTIDE SEQUENCE [LARGE SCALE GENOMIC DNA]</scope>
    <source>
        <strain evidence="10 11">CBS 606.96</strain>
    </source>
</reference>
<organism evidence="10 11">
    <name type="scientific">Capronia epimyces CBS 606.96</name>
    <dbReference type="NCBI Taxonomy" id="1182542"/>
    <lineage>
        <taxon>Eukaryota</taxon>
        <taxon>Fungi</taxon>
        <taxon>Dikarya</taxon>
        <taxon>Ascomycota</taxon>
        <taxon>Pezizomycotina</taxon>
        <taxon>Eurotiomycetes</taxon>
        <taxon>Chaetothyriomycetidae</taxon>
        <taxon>Chaetothyriales</taxon>
        <taxon>Herpotrichiellaceae</taxon>
        <taxon>Capronia</taxon>
    </lineage>
</organism>
<evidence type="ECO:0000313" key="11">
    <source>
        <dbReference type="Proteomes" id="UP000019478"/>
    </source>
</evidence>
<feature type="transmembrane region" description="Helical" evidence="7">
    <location>
        <begin position="95"/>
        <end position="117"/>
    </location>
</feature>
<evidence type="ECO:0000256" key="4">
    <source>
        <dbReference type="ARBA" id="ARBA00022692"/>
    </source>
</evidence>
<dbReference type="Proteomes" id="UP000019478">
    <property type="component" value="Unassembled WGS sequence"/>
</dbReference>
<accession>W9XJH2</accession>
<dbReference type="OrthoDB" id="5547497at2759"/>
<keyword evidence="7" id="KW-0256">Endoplasmic reticulum</keyword>
<feature type="transmembrane region" description="Helical" evidence="7">
    <location>
        <begin position="194"/>
        <end position="217"/>
    </location>
</feature>
<dbReference type="GO" id="GO:0005789">
    <property type="term" value="C:endoplasmic reticulum membrane"/>
    <property type="evidence" value="ECO:0007669"/>
    <property type="project" value="UniProtKB-SubCell"/>
</dbReference>
<feature type="transmembrane region" description="Helical" evidence="7">
    <location>
        <begin position="289"/>
        <end position="307"/>
    </location>
</feature>
<evidence type="ECO:0000256" key="8">
    <source>
        <dbReference type="SAM" id="MobiDB-lite"/>
    </source>
</evidence>
<keyword evidence="7" id="KW-0762">Sugar transport</keyword>
<dbReference type="AlphaFoldDB" id="W9XJH2"/>
<keyword evidence="5 7" id="KW-1133">Transmembrane helix</keyword>
<feature type="transmembrane region" description="Helical" evidence="7">
    <location>
        <begin position="33"/>
        <end position="50"/>
    </location>
</feature>
<evidence type="ECO:0000259" key="9">
    <source>
        <dbReference type="Pfam" id="PF00892"/>
    </source>
</evidence>
<dbReference type="PANTHER" id="PTHR11132">
    <property type="entry name" value="SOLUTE CARRIER FAMILY 35"/>
    <property type="match status" value="1"/>
</dbReference>
<feature type="domain" description="EamA" evidence="9">
    <location>
        <begin position="196"/>
        <end position="330"/>
    </location>
</feature>
<feature type="transmembrane region" description="Helical" evidence="7">
    <location>
        <begin position="229"/>
        <end position="247"/>
    </location>
</feature>
<evidence type="ECO:0000313" key="10">
    <source>
        <dbReference type="EMBL" id="EXJ80667.1"/>
    </source>
</evidence>
<keyword evidence="11" id="KW-1185">Reference proteome</keyword>
<feature type="transmembrane region" description="Helical" evidence="7">
    <location>
        <begin position="123"/>
        <end position="144"/>
    </location>
</feature>
<dbReference type="HOGENOM" id="CLU_048347_3_0_1"/>
<feature type="transmembrane region" description="Helical" evidence="7">
    <location>
        <begin position="259"/>
        <end position="277"/>
    </location>
</feature>
<evidence type="ECO:0000256" key="2">
    <source>
        <dbReference type="ARBA" id="ARBA00010425"/>
    </source>
</evidence>
<feature type="transmembrane region" description="Helical" evidence="7">
    <location>
        <begin position="65"/>
        <end position="83"/>
    </location>
</feature>
<evidence type="ECO:0000256" key="1">
    <source>
        <dbReference type="ARBA" id="ARBA00003420"/>
    </source>
</evidence>
<name>W9XJH2_9EURO</name>
<dbReference type="GO" id="GO:0000139">
    <property type="term" value="C:Golgi membrane"/>
    <property type="evidence" value="ECO:0007669"/>
    <property type="project" value="UniProtKB-SubCell"/>
</dbReference>
<dbReference type="InterPro" id="IPR050186">
    <property type="entry name" value="TPT_transporter"/>
</dbReference>
<evidence type="ECO:0000256" key="3">
    <source>
        <dbReference type="ARBA" id="ARBA00011182"/>
    </source>
</evidence>
<feature type="region of interest" description="Disordered" evidence="8">
    <location>
        <begin position="1"/>
        <end position="27"/>
    </location>
</feature>
<dbReference type="InterPro" id="IPR037185">
    <property type="entry name" value="EmrE-like"/>
</dbReference>
<evidence type="ECO:0000256" key="5">
    <source>
        <dbReference type="ARBA" id="ARBA00022989"/>
    </source>
</evidence>
<keyword evidence="6 7" id="KW-0472">Membrane</keyword>
<sequence>MEKAALISDEKRGTQTPVPEPRTSREGAMDGKTMRWIIVNILATVAIVHVNKTIFSDPALRQCQLGFVAFHFAMTWITLHVASRPAVGVFSPARTSVLALLPLTVAMGANVVLQNLALAHSSVVFFQIVRILLTPLTVLMNLFIYGARIPALAVLALVPACFGVGLVSYLEALSKPKPTPDLSSAEPSGMNPTTILGVIFGFFAVAVSALYTVWVSAYHRRLKLSSVQLLLNQLPLGALMLAVSSYFADQYPVWTELTSWHWCMIAVSGMCAVLINVSQFYIITAAGPVSSTVVGHLKTVLVIGLGWLVKHEVVGTGSALGIALAVLGIIG</sequence>
<comment type="similarity">
    <text evidence="2 7">Belongs to the TPT transporter family. SLC35D subfamily.</text>
</comment>
<feature type="transmembrane region" description="Helical" evidence="7">
    <location>
        <begin position="313"/>
        <end position="330"/>
    </location>
</feature>
<keyword evidence="7" id="KW-0968">Cytoplasmic vesicle</keyword>